<evidence type="ECO:0000313" key="2">
    <source>
        <dbReference type="EMBL" id="REE80267.1"/>
    </source>
</evidence>
<accession>A0A3D9RKI4</accession>
<organism evidence="2 3">
    <name type="scientific">Lutibacter oceani</name>
    <dbReference type="NCBI Taxonomy" id="1853311"/>
    <lineage>
        <taxon>Bacteria</taxon>
        <taxon>Pseudomonadati</taxon>
        <taxon>Bacteroidota</taxon>
        <taxon>Flavobacteriia</taxon>
        <taxon>Flavobacteriales</taxon>
        <taxon>Flavobacteriaceae</taxon>
        <taxon>Lutibacter</taxon>
    </lineage>
</organism>
<dbReference type="RefSeq" id="WP_115880563.1">
    <property type="nucleotide sequence ID" value="NZ_QTTQ01000011.1"/>
</dbReference>
<comment type="caution">
    <text evidence="2">The sequence shown here is derived from an EMBL/GenBank/DDBJ whole genome shotgun (WGS) entry which is preliminary data.</text>
</comment>
<feature type="signal peptide" evidence="1">
    <location>
        <begin position="1"/>
        <end position="22"/>
    </location>
</feature>
<reference evidence="2 3" key="1">
    <citation type="submission" date="2018-08" db="EMBL/GenBank/DDBJ databases">
        <title>Genomic Encyclopedia of Type Strains, Phase III (KMG-III): the genomes of soil and plant-associated and newly described type strains.</title>
        <authorList>
            <person name="Whitman W."/>
        </authorList>
    </citation>
    <scope>NUCLEOTIDE SEQUENCE [LARGE SCALE GENOMIC DNA]</scope>
    <source>
        <strain evidence="2 3">325-5</strain>
    </source>
</reference>
<dbReference type="AlphaFoldDB" id="A0A3D9RKI4"/>
<dbReference type="Proteomes" id="UP000256429">
    <property type="component" value="Unassembled WGS sequence"/>
</dbReference>
<protein>
    <recommendedName>
        <fullName evidence="4">Curlin associated repeat-containing protein</fullName>
    </recommendedName>
</protein>
<keyword evidence="3" id="KW-1185">Reference proteome</keyword>
<evidence type="ECO:0008006" key="4">
    <source>
        <dbReference type="Google" id="ProtNLM"/>
    </source>
</evidence>
<evidence type="ECO:0000256" key="1">
    <source>
        <dbReference type="SAM" id="SignalP"/>
    </source>
</evidence>
<sequence length="150" mass="17474">MKTTYKILFVCLLSFFSVKLYAQITDENTFIIHQYFKNTITEKAPIIYNDLKIEAALNYSISKNKLLNISQIGTNNYINVKANSNIQNINQIGNHNNYEFISYYGKKDSNFEIQQYGNYNLIQVLGENTIINNLKIVQRSDFKTITITNY</sequence>
<dbReference type="EMBL" id="QTTQ01000011">
    <property type="protein sequence ID" value="REE80267.1"/>
    <property type="molecule type" value="Genomic_DNA"/>
</dbReference>
<evidence type="ECO:0000313" key="3">
    <source>
        <dbReference type="Proteomes" id="UP000256429"/>
    </source>
</evidence>
<name>A0A3D9RKI4_9FLAO</name>
<keyword evidence="1" id="KW-0732">Signal</keyword>
<dbReference type="OrthoDB" id="1190088at2"/>
<feature type="chain" id="PRO_5017541496" description="Curlin associated repeat-containing protein" evidence="1">
    <location>
        <begin position="23"/>
        <end position="150"/>
    </location>
</feature>
<proteinExistence type="predicted"/>
<gene>
    <name evidence="2" type="ORF">BX611_1907</name>
</gene>